<reference evidence="1" key="1">
    <citation type="submission" date="2014-12" db="EMBL/GenBank/DDBJ databases">
        <title>Insight into the proteome of Arion vulgaris.</title>
        <authorList>
            <person name="Aradska J."/>
            <person name="Bulat T."/>
            <person name="Smidak R."/>
            <person name="Sarate P."/>
            <person name="Gangsoo J."/>
            <person name="Sialana F."/>
            <person name="Bilban M."/>
            <person name="Lubec G."/>
        </authorList>
    </citation>
    <scope>NUCLEOTIDE SEQUENCE</scope>
    <source>
        <tissue evidence="1">Skin</tissue>
    </source>
</reference>
<dbReference type="AlphaFoldDB" id="A0A0B6YZH3"/>
<feature type="non-terminal residue" evidence="1">
    <location>
        <position position="1"/>
    </location>
</feature>
<sequence>SGDRYVTVSSRCLYTCCCHFKKEEITSIYNEFWYKCYETVELVSIGSDLTTIEPRIGDTTRG</sequence>
<name>A0A0B6YZH3_9EUPU</name>
<proteinExistence type="predicted"/>
<accession>A0A0B6YZH3</accession>
<dbReference type="EMBL" id="HACG01014642">
    <property type="protein sequence ID" value="CEK61507.1"/>
    <property type="molecule type" value="Transcribed_RNA"/>
</dbReference>
<evidence type="ECO:0000313" key="1">
    <source>
        <dbReference type="EMBL" id="CEK61507.1"/>
    </source>
</evidence>
<organism evidence="1">
    <name type="scientific">Arion vulgaris</name>
    <dbReference type="NCBI Taxonomy" id="1028688"/>
    <lineage>
        <taxon>Eukaryota</taxon>
        <taxon>Metazoa</taxon>
        <taxon>Spiralia</taxon>
        <taxon>Lophotrochozoa</taxon>
        <taxon>Mollusca</taxon>
        <taxon>Gastropoda</taxon>
        <taxon>Heterobranchia</taxon>
        <taxon>Euthyneura</taxon>
        <taxon>Panpulmonata</taxon>
        <taxon>Eupulmonata</taxon>
        <taxon>Stylommatophora</taxon>
        <taxon>Helicina</taxon>
        <taxon>Arionoidea</taxon>
        <taxon>Arionidae</taxon>
        <taxon>Arion</taxon>
    </lineage>
</organism>
<gene>
    <name evidence="1" type="primary">ORF42453</name>
</gene>
<protein>
    <submittedName>
        <fullName evidence="1">Uncharacterized protein</fullName>
    </submittedName>
</protein>